<name>A0A367R4G3_NOSPU</name>
<evidence type="ECO:0000313" key="2">
    <source>
        <dbReference type="Proteomes" id="UP000252085"/>
    </source>
</evidence>
<protein>
    <submittedName>
        <fullName evidence="1">Uncharacterized protein</fullName>
    </submittedName>
</protein>
<accession>A0A367R4G3</accession>
<dbReference type="AlphaFoldDB" id="A0A367R4G3"/>
<dbReference type="Proteomes" id="UP000252085">
    <property type="component" value="Unassembled WGS sequence"/>
</dbReference>
<sequence length="63" mass="7273">MKIEKAKQLTAKKFKRMFLHQRIARYLAQSAPTSRLVPRNQQHHGSGKYAPCFFSKAGIKRVS</sequence>
<comment type="caution">
    <text evidence="1">The sequence shown here is derived from an EMBL/GenBank/DDBJ whole genome shotgun (WGS) entry which is preliminary data.</text>
</comment>
<dbReference type="EMBL" id="LXQE01000189">
    <property type="protein sequence ID" value="RCJ30332.1"/>
    <property type="molecule type" value="Genomic_DNA"/>
</dbReference>
<reference evidence="1 2" key="1">
    <citation type="submission" date="2016-04" db="EMBL/GenBank/DDBJ databases">
        <authorList>
            <person name="Evans L.H."/>
            <person name="Alamgir A."/>
            <person name="Owens N."/>
            <person name="Weber N.D."/>
            <person name="Virtaneva K."/>
            <person name="Barbian K."/>
            <person name="Babar A."/>
            <person name="Rosenke K."/>
        </authorList>
    </citation>
    <scope>NUCLEOTIDE SEQUENCE [LARGE SCALE GENOMIC DNA]</scope>
    <source>
        <strain evidence="1">NIES-2108</strain>
    </source>
</reference>
<gene>
    <name evidence="1" type="ORF">A6769_33885</name>
</gene>
<proteinExistence type="predicted"/>
<organism evidence="1 2">
    <name type="scientific">Nostoc punctiforme NIES-2108</name>
    <dbReference type="NCBI Taxonomy" id="1356359"/>
    <lineage>
        <taxon>Bacteria</taxon>
        <taxon>Bacillati</taxon>
        <taxon>Cyanobacteriota</taxon>
        <taxon>Cyanophyceae</taxon>
        <taxon>Nostocales</taxon>
        <taxon>Nostocaceae</taxon>
        <taxon>Nostoc</taxon>
    </lineage>
</organism>
<evidence type="ECO:0000313" key="1">
    <source>
        <dbReference type="EMBL" id="RCJ30332.1"/>
    </source>
</evidence>